<sequence>MKKCDINYTPLNRGCIRMPMLSYSALTDALADSEAWTQLCHENFFLESIYYASSEFHRQLTAGTRDNPKREKSLYKYLSRAATRCTPFGRFAAVGTFHTGSDTNLGRPDILPAKARFTIETSFLEKLAQKLMNAASIPHLTLCINHTLFESGREYRYEARQLGGATHSFTVKKTPVLKSIVRHLNKCDTITLLYPTISEEYDIDRDSFDRYILQLIDSGLIITELMPRILDKESYLPELIEIAHRSGNKDVEKQLKECAEFIRQVNASSHPVKIIEQFLDKEWVKQMHKADTPIVQSDSYISDDMHFTISDDIIDQIKELLAVNSMLSRGGTPYALGQFIGRYESTYENSPESLVKATDEETGIGYGNMRQVDTYHMLRGLGHGGGGYPQPSSLTLSTVQRRLLNIIESRDYNHRSIALEKYFPLTEQHDLSTLNLGRSLNVMFQIIGDNNSEFVASEVRFCGPSALNLLGRFAYGSDEINSLCSEIAEKENELIQDDEVIAEISYIPNSRSVNVLHRSPWHCHTIEYLSPCKDKDRSVAVSDLCIQVKGRNIRLYSSRLKKYIIPRMSSAHNYSNNTCPLYRFLGDMQSQNNRLSNAFTWGSLESVFSHLPRLTYKRIIVHPEKWRINVGEYKKKNNRDISGLRDVLRKAGCTDRIIFREGDNCLWVDTGNDLALSALLDASRRMQNIWVEEFIAPEGNIGINECILPFVRNHD</sequence>
<dbReference type="EMBL" id="SRYD01000005">
    <property type="protein sequence ID" value="TGY76127.1"/>
    <property type="molecule type" value="Genomic_DNA"/>
</dbReference>
<name>A0A4S2G2H5_9BACT</name>
<dbReference type="RefSeq" id="WP_135992750.1">
    <property type="nucleotide sequence ID" value="NZ_CARMWJ010000012.1"/>
</dbReference>
<comment type="caution">
    <text evidence="2">The sequence shown here is derived from an EMBL/GenBank/DDBJ whole genome shotgun (WGS) entry which is preliminary data.</text>
</comment>
<dbReference type="AlphaFoldDB" id="A0A4S2G2H5"/>
<reference evidence="2 3" key="1">
    <citation type="submission" date="2019-04" db="EMBL/GenBank/DDBJ databases">
        <title>Microbes associate with the intestines of laboratory mice.</title>
        <authorList>
            <person name="Navarre W."/>
            <person name="Wong E."/>
            <person name="Huang K."/>
            <person name="Tropini C."/>
            <person name="Ng K."/>
            <person name="Yu B."/>
        </authorList>
    </citation>
    <scope>NUCLEOTIDE SEQUENCE [LARGE SCALE GENOMIC DNA]</scope>
    <source>
        <strain evidence="2 3">NM06_A21</strain>
    </source>
</reference>
<dbReference type="Proteomes" id="UP000306630">
    <property type="component" value="Unassembled WGS sequence"/>
</dbReference>
<feature type="domain" description="Lantibiotic dehydratase N-terminal" evidence="1">
    <location>
        <begin position="45"/>
        <end position="677"/>
    </location>
</feature>
<organism evidence="2 3">
    <name type="scientific">Muribaculum intestinale</name>
    <dbReference type="NCBI Taxonomy" id="1796646"/>
    <lineage>
        <taxon>Bacteria</taxon>
        <taxon>Pseudomonadati</taxon>
        <taxon>Bacteroidota</taxon>
        <taxon>Bacteroidia</taxon>
        <taxon>Bacteroidales</taxon>
        <taxon>Muribaculaceae</taxon>
        <taxon>Muribaculum</taxon>
    </lineage>
</organism>
<proteinExistence type="predicted"/>
<dbReference type="InterPro" id="IPR006827">
    <property type="entry name" value="Lant_deHydtase_N"/>
</dbReference>
<dbReference type="Pfam" id="PF04738">
    <property type="entry name" value="Lant_dehydr_N"/>
    <property type="match status" value="1"/>
</dbReference>
<evidence type="ECO:0000313" key="3">
    <source>
        <dbReference type="Proteomes" id="UP000306630"/>
    </source>
</evidence>
<evidence type="ECO:0000313" key="2">
    <source>
        <dbReference type="EMBL" id="TGY76127.1"/>
    </source>
</evidence>
<accession>A0A4S2G2H5</accession>
<gene>
    <name evidence="2" type="ORF">E5333_02025</name>
</gene>
<evidence type="ECO:0000259" key="1">
    <source>
        <dbReference type="Pfam" id="PF04738"/>
    </source>
</evidence>
<protein>
    <recommendedName>
        <fullName evidence="1">Lantibiotic dehydratase N-terminal domain-containing protein</fullName>
    </recommendedName>
</protein>